<dbReference type="PANTHER" id="PTHR24253:SF176">
    <property type="entry name" value="CORIN, ISOFORM B"/>
    <property type="match status" value="1"/>
</dbReference>
<feature type="region of interest" description="Disordered" evidence="2">
    <location>
        <begin position="1"/>
        <end position="38"/>
    </location>
</feature>
<dbReference type="GO" id="GO:0006508">
    <property type="term" value="P:proteolysis"/>
    <property type="evidence" value="ECO:0007669"/>
    <property type="project" value="InterPro"/>
</dbReference>
<reference evidence="4" key="1">
    <citation type="submission" date="2019-03" db="EMBL/GenBank/DDBJ databases">
        <authorList>
            <person name="Warren W.C."/>
            <person name="Johnson G.S."/>
        </authorList>
    </citation>
    <scope>NUCLEOTIDE SEQUENCE [LARGE SCALE GENOMIC DNA]</scope>
    <source>
        <strain evidence="4">Basenji</strain>
    </source>
</reference>
<gene>
    <name evidence="4" type="primary">LOC119872343</name>
</gene>
<accession>A0A8C0NHT4</accession>
<dbReference type="SUPFAM" id="SSF50494">
    <property type="entry name" value="Trypsin-like serine proteases"/>
    <property type="match status" value="1"/>
</dbReference>
<dbReference type="Pfam" id="PF00089">
    <property type="entry name" value="Trypsin"/>
    <property type="match status" value="2"/>
</dbReference>
<dbReference type="CDD" id="cd00190">
    <property type="entry name" value="Tryp_SPc"/>
    <property type="match status" value="1"/>
</dbReference>
<dbReference type="Proteomes" id="UP000694429">
    <property type="component" value="Chromosome 6"/>
</dbReference>
<reference evidence="4" key="2">
    <citation type="submission" date="2025-08" db="UniProtKB">
        <authorList>
            <consortium name="Ensembl"/>
        </authorList>
    </citation>
    <scope>IDENTIFICATION</scope>
</reference>
<dbReference type="InterPro" id="IPR043504">
    <property type="entry name" value="Peptidase_S1_PA_chymotrypsin"/>
</dbReference>
<protein>
    <recommendedName>
        <fullName evidence="3">Peptidase S1 domain-containing protein</fullName>
    </recommendedName>
</protein>
<dbReference type="InterPro" id="IPR001254">
    <property type="entry name" value="Trypsin_dom"/>
</dbReference>
<dbReference type="InterPro" id="IPR009003">
    <property type="entry name" value="Peptidase_S1_PA"/>
</dbReference>
<keyword evidence="1" id="KW-1015">Disulfide bond</keyword>
<evidence type="ECO:0000313" key="5">
    <source>
        <dbReference type="Proteomes" id="UP000694429"/>
    </source>
</evidence>
<dbReference type="AlphaFoldDB" id="A0A8C0NHT4"/>
<dbReference type="PROSITE" id="PS50240">
    <property type="entry name" value="TRYPSIN_DOM"/>
    <property type="match status" value="1"/>
</dbReference>
<organism evidence="4 5">
    <name type="scientific">Canis lupus familiaris</name>
    <name type="common">Dog</name>
    <name type="synonym">Canis familiaris</name>
    <dbReference type="NCBI Taxonomy" id="9615"/>
    <lineage>
        <taxon>Eukaryota</taxon>
        <taxon>Metazoa</taxon>
        <taxon>Chordata</taxon>
        <taxon>Craniata</taxon>
        <taxon>Vertebrata</taxon>
        <taxon>Euteleostomi</taxon>
        <taxon>Mammalia</taxon>
        <taxon>Eutheria</taxon>
        <taxon>Laurasiatheria</taxon>
        <taxon>Carnivora</taxon>
        <taxon>Caniformia</taxon>
        <taxon>Canidae</taxon>
        <taxon>Canis</taxon>
    </lineage>
</organism>
<evidence type="ECO:0000256" key="1">
    <source>
        <dbReference type="ARBA" id="ARBA00023157"/>
    </source>
</evidence>
<feature type="domain" description="Peptidase S1" evidence="3">
    <location>
        <begin position="179"/>
        <end position="484"/>
    </location>
</feature>
<dbReference type="GO" id="GO:0004252">
    <property type="term" value="F:serine-type endopeptidase activity"/>
    <property type="evidence" value="ECO:0007669"/>
    <property type="project" value="InterPro"/>
</dbReference>
<name>A0A8C0NHT4_CANLF</name>
<dbReference type="SMART" id="SM00020">
    <property type="entry name" value="Tryp_SPc"/>
    <property type="match status" value="1"/>
</dbReference>
<proteinExistence type="predicted"/>
<evidence type="ECO:0000256" key="2">
    <source>
        <dbReference type="SAM" id="MobiDB-lite"/>
    </source>
</evidence>
<evidence type="ECO:0000259" key="3">
    <source>
        <dbReference type="PROSITE" id="PS50240"/>
    </source>
</evidence>
<sequence length="496" mass="52440">MTASPRSSPVLSNGSSPRETPFLRPLPGHCPPPAALGGLSSPRVHPCLRLWGPGPSLRRDRHLPYPAPAQPRPSPLAPGCLGAASPMAVHLAPGRTGPLCPPSTGPAAWGALHSKPAPPALAELDSSLEPLLARRVSRGQGCPRRSLCLAPTCGPGWSRGSFGEEGGPGRNALSPAELGGRSGGRHAAILRAHRVLCPLPSVVTLQDLSVQLGESVLYTHPRDSVSAAVIRVIQHPSFNGDALQGGNVALVKLARPVAFSRTTRPIPLAPPGSYFPAGTLCWVTGWGGLQAEWWVRDRGLGQREAPQRGLPSAPHLTLGAGLGHILHCSAGFAQASAPRDTCAGHGGGPAELLPLAPPERRLGAWRVTARWALRPPATVPCPAEALLEPHRLQEVDVRTVGLESCRRLYYPEPIAADMLYAGSSRGQKGFCEGDSGGPLVCQLWGRRWVQAAVVSFSRGCAEPGFPGVYVRVSAYWTWIQRHLLPRGSQNRGNRRG</sequence>
<dbReference type="Ensembl" id="ENSCAFT00030028531.1">
    <property type="protein sequence ID" value="ENSCAFP00030024885.1"/>
    <property type="gene ID" value="ENSCAFG00030015485.1"/>
</dbReference>
<evidence type="ECO:0000313" key="4">
    <source>
        <dbReference type="Ensembl" id="ENSCAFP00030024885.1"/>
    </source>
</evidence>
<dbReference type="PANTHER" id="PTHR24253">
    <property type="entry name" value="TRANSMEMBRANE PROTEASE SERINE"/>
    <property type="match status" value="1"/>
</dbReference>
<feature type="compositionally biased region" description="Polar residues" evidence="2">
    <location>
        <begin position="1"/>
        <end position="18"/>
    </location>
</feature>
<dbReference type="Gene3D" id="2.40.10.10">
    <property type="entry name" value="Trypsin-like serine proteases"/>
    <property type="match status" value="3"/>
</dbReference>